<feature type="compositionally biased region" description="Basic and acidic residues" evidence="1">
    <location>
        <begin position="42"/>
        <end position="51"/>
    </location>
</feature>
<feature type="compositionally biased region" description="Low complexity" evidence="1">
    <location>
        <begin position="160"/>
        <end position="176"/>
    </location>
</feature>
<feature type="compositionally biased region" description="Low complexity" evidence="1">
    <location>
        <begin position="341"/>
        <end position="358"/>
    </location>
</feature>
<accession>A0ABN7ADG6</accession>
<feature type="region of interest" description="Disordered" evidence="1">
    <location>
        <begin position="1"/>
        <end position="73"/>
    </location>
</feature>
<evidence type="ECO:0000313" key="2">
    <source>
        <dbReference type="EMBL" id="BES90320.1"/>
    </source>
</evidence>
<feature type="region of interest" description="Disordered" evidence="1">
    <location>
        <begin position="156"/>
        <end position="191"/>
    </location>
</feature>
<evidence type="ECO:0000256" key="1">
    <source>
        <dbReference type="SAM" id="MobiDB-lite"/>
    </source>
</evidence>
<name>A0ABN7ADG6_9HEMI</name>
<evidence type="ECO:0008006" key="4">
    <source>
        <dbReference type="Google" id="ProtNLM"/>
    </source>
</evidence>
<dbReference type="Proteomes" id="UP001307889">
    <property type="component" value="Chromosome 2"/>
</dbReference>
<reference evidence="2 3" key="1">
    <citation type="submission" date="2023-09" db="EMBL/GenBank/DDBJ databases">
        <title>Nesidiocoris tenuis whole genome shotgun sequence.</title>
        <authorList>
            <person name="Shibata T."/>
            <person name="Shimoda M."/>
            <person name="Kobayashi T."/>
            <person name="Uehara T."/>
        </authorList>
    </citation>
    <scope>NUCLEOTIDE SEQUENCE [LARGE SCALE GENOMIC DNA]</scope>
    <source>
        <strain evidence="2 3">Japan</strain>
    </source>
</reference>
<feature type="compositionally biased region" description="Low complexity" evidence="1">
    <location>
        <begin position="365"/>
        <end position="380"/>
    </location>
</feature>
<keyword evidence="3" id="KW-1185">Reference proteome</keyword>
<sequence length="460" mass="51230">MRWTSPLRQPRAVVRWERNSDDSQMRIRDKTQCGNMSDEAIGESKKQDVNHRSPNNKTHPSPNRSGEAEITPIRGNCRVFKGLKNDLSLHDGDREGLSSPTSPHYSPDDAHTSGGGRLKFFKDGKFILELSHRKDGEKTCWIPVQKKTFWPVIGSPKQESSASLSVSDDNSSIQSSPWQRDHCWKQTSPKRNASKKMQFYFATDRKNRSSSSNANRLRRKPFVSIGNRNISDISMTAKRRRLPLGRIMQSLWERVMTNTSCKTDMSLVSPRKRILRELERFTLEEATKRQRARAPAIRNSHTISSILAKEGESVLRTLLRSPSPAATDSTARAQVQLASVTASSTSSSTSSSSSSSVPVGPPSSPATSTPAPSSYLSPSTHNMHPIGSLLSNSTNSYYPPMATFPPHMWPAVHDPFSSPPVPFPLYYIPSYPHSWPQVHHRSVPPEPSSDVPLNLSKNPG</sequence>
<dbReference type="EMBL" id="AP028910">
    <property type="protein sequence ID" value="BES90320.1"/>
    <property type="molecule type" value="Genomic_DNA"/>
</dbReference>
<feature type="region of interest" description="Disordered" evidence="1">
    <location>
        <begin position="437"/>
        <end position="460"/>
    </location>
</feature>
<organism evidence="2 3">
    <name type="scientific">Nesidiocoris tenuis</name>
    <dbReference type="NCBI Taxonomy" id="355587"/>
    <lineage>
        <taxon>Eukaryota</taxon>
        <taxon>Metazoa</taxon>
        <taxon>Ecdysozoa</taxon>
        <taxon>Arthropoda</taxon>
        <taxon>Hexapoda</taxon>
        <taxon>Insecta</taxon>
        <taxon>Pterygota</taxon>
        <taxon>Neoptera</taxon>
        <taxon>Paraneoptera</taxon>
        <taxon>Hemiptera</taxon>
        <taxon>Heteroptera</taxon>
        <taxon>Panheteroptera</taxon>
        <taxon>Cimicomorpha</taxon>
        <taxon>Miridae</taxon>
        <taxon>Dicyphina</taxon>
        <taxon>Nesidiocoris</taxon>
    </lineage>
</organism>
<protein>
    <recommendedName>
        <fullName evidence="4">Protein hairless</fullName>
    </recommendedName>
</protein>
<proteinExistence type="predicted"/>
<evidence type="ECO:0000313" key="3">
    <source>
        <dbReference type="Proteomes" id="UP001307889"/>
    </source>
</evidence>
<gene>
    <name evidence="2" type="ORF">NTJ_03128</name>
</gene>
<feature type="region of interest" description="Disordered" evidence="1">
    <location>
        <begin position="341"/>
        <end position="380"/>
    </location>
</feature>
<feature type="compositionally biased region" description="Polar residues" evidence="1">
    <location>
        <begin position="52"/>
        <end position="64"/>
    </location>
</feature>
<feature type="region of interest" description="Disordered" evidence="1">
    <location>
        <begin position="90"/>
        <end position="116"/>
    </location>
</feature>
<feature type="compositionally biased region" description="Basic and acidic residues" evidence="1">
    <location>
        <begin position="14"/>
        <end position="31"/>
    </location>
</feature>